<dbReference type="EMBL" id="NAJM01000014">
    <property type="protein sequence ID" value="RVX72084.1"/>
    <property type="molecule type" value="Genomic_DNA"/>
</dbReference>
<dbReference type="Proteomes" id="UP000288859">
    <property type="component" value="Unassembled WGS sequence"/>
</dbReference>
<proteinExistence type="predicted"/>
<comment type="caution">
    <text evidence="2">The sequence shown here is derived from an EMBL/GenBank/DDBJ whole genome shotgun (WGS) entry which is preliminary data.</text>
</comment>
<protein>
    <recommendedName>
        <fullName evidence="4">Oxidoreductase AflY</fullName>
    </recommendedName>
</protein>
<evidence type="ECO:0000313" key="2">
    <source>
        <dbReference type="EMBL" id="RVX72084.1"/>
    </source>
</evidence>
<dbReference type="PANTHER" id="PTHR35870:SF6">
    <property type="entry name" value="MGS207 PROTEIN"/>
    <property type="match status" value="1"/>
</dbReference>
<organism evidence="2 3">
    <name type="scientific">Exophiala mesophila</name>
    <name type="common">Black yeast-like fungus</name>
    <dbReference type="NCBI Taxonomy" id="212818"/>
    <lineage>
        <taxon>Eukaryota</taxon>
        <taxon>Fungi</taxon>
        <taxon>Dikarya</taxon>
        <taxon>Ascomycota</taxon>
        <taxon>Pezizomycotina</taxon>
        <taxon>Eurotiomycetes</taxon>
        <taxon>Chaetothyriomycetidae</taxon>
        <taxon>Chaetothyriales</taxon>
        <taxon>Herpotrichiellaceae</taxon>
        <taxon>Exophiala</taxon>
    </lineage>
</organism>
<name>A0A438N8K4_EXOME</name>
<dbReference type="PANTHER" id="PTHR35870">
    <property type="entry name" value="PROTEIN, PUTATIVE (AFU_ORTHOLOGUE AFUA_5G03330)-RELATED"/>
    <property type="match status" value="1"/>
</dbReference>
<evidence type="ECO:0008006" key="4">
    <source>
        <dbReference type="Google" id="ProtNLM"/>
    </source>
</evidence>
<gene>
    <name evidence="2" type="ORF">B0A52_04682</name>
</gene>
<reference evidence="2 3" key="1">
    <citation type="submission" date="2017-03" db="EMBL/GenBank/DDBJ databases">
        <title>Genomes of endolithic fungi from Antarctica.</title>
        <authorList>
            <person name="Coleine C."/>
            <person name="Masonjones S."/>
            <person name="Stajich J.E."/>
        </authorList>
    </citation>
    <scope>NUCLEOTIDE SEQUENCE [LARGE SCALE GENOMIC DNA]</scope>
    <source>
        <strain evidence="2 3">CCFEE 6314</strain>
    </source>
</reference>
<dbReference type="OrthoDB" id="10265971at2759"/>
<dbReference type="VEuPathDB" id="FungiDB:PV10_06730"/>
<accession>A0A438N8K4</accession>
<dbReference type="GO" id="GO:0016491">
    <property type="term" value="F:oxidoreductase activity"/>
    <property type="evidence" value="ECO:0007669"/>
    <property type="project" value="UniProtKB-KW"/>
</dbReference>
<dbReference type="AlphaFoldDB" id="A0A438N8K4"/>
<sequence>MEALPVFSVASASDERTKALAKCLHENHITFSALRDPQLLFHNHMPHILGSSYYLGASSTKLEQIAEAEGNELRPIETVPLREALTEDTWRSQWRNKEYTVSFVNFYDDKIKAEGGDWKKVVADLLYSTKSPLINGFCGGLGHPFIHLHYAYEYDSAEVASEALALGSTEYDFVHQYFDSAPPDTSTYKTRDLEEIVDKVRLDKRFDGLASHPGFLNTFALHATREAAVLEHYNAWEYDGSPKEFESLFDTAVRLAIETTGPAEQFDFFLIHVLTVAHALRAILPNAPQEFRVPIVKQFAMWTIVIYCAQLRRKVNHGAIASTDIKGRDWTRVVEQTLTNEWSLDSHYVKVVRALKVGEELYGEKDGWYLKAALDFVDRFNGWTGFGPGVSKIEGAPPSAPGWKTQGPH</sequence>
<evidence type="ECO:0000256" key="1">
    <source>
        <dbReference type="ARBA" id="ARBA00023002"/>
    </source>
</evidence>
<keyword evidence="1" id="KW-0560">Oxidoreductase</keyword>
<dbReference type="InterPro" id="IPR025337">
    <property type="entry name" value="Questin_oxidase-like"/>
</dbReference>
<dbReference type="Pfam" id="PF14027">
    <property type="entry name" value="Questin_oxidase"/>
    <property type="match status" value="1"/>
</dbReference>
<evidence type="ECO:0000313" key="3">
    <source>
        <dbReference type="Proteomes" id="UP000288859"/>
    </source>
</evidence>